<organism evidence="5 6">
    <name type="scientific">Hyaloscypha hepaticicola</name>
    <dbReference type="NCBI Taxonomy" id="2082293"/>
    <lineage>
        <taxon>Eukaryota</taxon>
        <taxon>Fungi</taxon>
        <taxon>Dikarya</taxon>
        <taxon>Ascomycota</taxon>
        <taxon>Pezizomycotina</taxon>
        <taxon>Leotiomycetes</taxon>
        <taxon>Helotiales</taxon>
        <taxon>Hyaloscyphaceae</taxon>
        <taxon>Hyaloscypha</taxon>
    </lineage>
</organism>
<dbReference type="STRING" id="1745343.A0A2J6PV54"/>
<dbReference type="OrthoDB" id="3687641at2759"/>
<keyword evidence="6" id="KW-1185">Reference proteome</keyword>
<evidence type="ECO:0000313" key="6">
    <source>
        <dbReference type="Proteomes" id="UP000235672"/>
    </source>
</evidence>
<keyword evidence="2" id="KW-0560">Oxidoreductase</keyword>
<dbReference type="AlphaFoldDB" id="A0A2J6PV54"/>
<evidence type="ECO:0000256" key="4">
    <source>
        <dbReference type="SAM" id="Phobius"/>
    </source>
</evidence>
<accession>A0A2J6PV54</accession>
<dbReference type="GO" id="GO:0016491">
    <property type="term" value="F:oxidoreductase activity"/>
    <property type="evidence" value="ECO:0007669"/>
    <property type="project" value="UniProtKB-KW"/>
</dbReference>
<dbReference type="PANTHER" id="PTHR33365">
    <property type="entry name" value="YALI0B05434P"/>
    <property type="match status" value="1"/>
</dbReference>
<comment type="similarity">
    <text evidence="3">Belongs to the ustYa family.</text>
</comment>
<dbReference type="Proteomes" id="UP000235672">
    <property type="component" value="Unassembled WGS sequence"/>
</dbReference>
<evidence type="ECO:0000256" key="3">
    <source>
        <dbReference type="ARBA" id="ARBA00035112"/>
    </source>
</evidence>
<evidence type="ECO:0000256" key="2">
    <source>
        <dbReference type="ARBA" id="ARBA00023002"/>
    </source>
</evidence>
<name>A0A2J6PV54_9HELO</name>
<feature type="transmembrane region" description="Helical" evidence="4">
    <location>
        <begin position="119"/>
        <end position="140"/>
    </location>
</feature>
<dbReference type="Pfam" id="PF11807">
    <property type="entry name" value="UstYa"/>
    <property type="match status" value="1"/>
</dbReference>
<comment type="pathway">
    <text evidence="1">Mycotoxin biosynthesis.</text>
</comment>
<dbReference type="PANTHER" id="PTHR33365:SF11">
    <property type="entry name" value="TAT PATHWAY SIGNAL SEQUENCE"/>
    <property type="match status" value="1"/>
</dbReference>
<keyword evidence="4" id="KW-0812">Transmembrane</keyword>
<dbReference type="EMBL" id="KZ613497">
    <property type="protein sequence ID" value="PMD17889.1"/>
    <property type="molecule type" value="Genomic_DNA"/>
</dbReference>
<keyword evidence="4" id="KW-1133">Transmembrane helix</keyword>
<dbReference type="InterPro" id="IPR021765">
    <property type="entry name" value="UstYa-like"/>
</dbReference>
<dbReference type="GO" id="GO:0043386">
    <property type="term" value="P:mycotoxin biosynthetic process"/>
    <property type="evidence" value="ECO:0007669"/>
    <property type="project" value="InterPro"/>
</dbReference>
<evidence type="ECO:0000256" key="1">
    <source>
        <dbReference type="ARBA" id="ARBA00004685"/>
    </source>
</evidence>
<reference evidence="5 6" key="1">
    <citation type="submission" date="2016-05" db="EMBL/GenBank/DDBJ databases">
        <title>A degradative enzymes factory behind the ericoid mycorrhizal symbiosis.</title>
        <authorList>
            <consortium name="DOE Joint Genome Institute"/>
            <person name="Martino E."/>
            <person name="Morin E."/>
            <person name="Grelet G."/>
            <person name="Kuo A."/>
            <person name="Kohler A."/>
            <person name="Daghino S."/>
            <person name="Barry K."/>
            <person name="Choi C."/>
            <person name="Cichocki N."/>
            <person name="Clum A."/>
            <person name="Copeland A."/>
            <person name="Hainaut M."/>
            <person name="Haridas S."/>
            <person name="Labutti K."/>
            <person name="Lindquist E."/>
            <person name="Lipzen A."/>
            <person name="Khouja H.-R."/>
            <person name="Murat C."/>
            <person name="Ohm R."/>
            <person name="Olson A."/>
            <person name="Spatafora J."/>
            <person name="Veneault-Fourrey C."/>
            <person name="Henrissat B."/>
            <person name="Grigoriev I."/>
            <person name="Martin F."/>
            <person name="Perotto S."/>
        </authorList>
    </citation>
    <scope>NUCLEOTIDE SEQUENCE [LARGE SCALE GENOMIC DNA]</scope>
    <source>
        <strain evidence="5 6">UAMH 7357</strain>
    </source>
</reference>
<proteinExistence type="inferred from homology"/>
<evidence type="ECO:0000313" key="5">
    <source>
        <dbReference type="EMBL" id="PMD17889.1"/>
    </source>
</evidence>
<sequence>MRRPSRTCTSVRYSKREACFTSYMRLGTFSSDGVLPVIMNWLHGDSKTEFVGVSIFACSVSRPAKPSPGFISISFQKQPSGLIMDHDLESTDSLLEIHEEKDAEVFGTQRSSAFSLNLFLRYVSCFIAGCLLTSAVLVFISNGYGAVAKPSLYLTPIPEMQLEVRMFEWDYTFTGLPSPASNAAWDSILPFGRGYIFVDQPNKYNLPPGELTPNGQIYSVALYHQLHCLGIIRRDYFALLEGVWNNATDVRSVVLDQIENSHNRHCMDYLRQTLECHADLTIEWERTEKDGSRHQVDGMHIPHQCKAKVCFSARLRVSGCCLLIWG</sequence>
<keyword evidence="4" id="KW-0472">Membrane</keyword>
<protein>
    <submittedName>
        <fullName evidence="5">Uncharacterized protein</fullName>
    </submittedName>
</protein>
<gene>
    <name evidence="5" type="ORF">NA56DRAFT_260820</name>
</gene>